<protein>
    <submittedName>
        <fullName evidence="6">UDP-N-acetylmuramoyl-tripeptide--D-alanyl-D-alanine ligase</fullName>
    </submittedName>
</protein>
<dbReference type="InterPro" id="IPR004101">
    <property type="entry name" value="Mur_ligase_C"/>
</dbReference>
<dbReference type="AlphaFoldDB" id="A0A7V2WV67"/>
<dbReference type="Gene3D" id="3.40.1190.10">
    <property type="entry name" value="Mur-like, catalytic domain"/>
    <property type="match status" value="1"/>
</dbReference>
<dbReference type="Proteomes" id="UP000885750">
    <property type="component" value="Unassembled WGS sequence"/>
</dbReference>
<name>A0A7V2WV67_LEUMU</name>
<dbReference type="Gene3D" id="3.90.190.20">
    <property type="entry name" value="Mur ligase, C-terminal domain"/>
    <property type="match status" value="1"/>
</dbReference>
<evidence type="ECO:0000313" key="6">
    <source>
        <dbReference type="EMBL" id="HFC92783.1"/>
    </source>
</evidence>
<dbReference type="EMBL" id="DRMS01000306">
    <property type="protein sequence ID" value="HFC92783.1"/>
    <property type="molecule type" value="Genomic_DNA"/>
</dbReference>
<gene>
    <name evidence="6" type="ORF">ENJ51_08230</name>
</gene>
<dbReference type="GO" id="GO:0016881">
    <property type="term" value="F:acid-amino acid ligase activity"/>
    <property type="evidence" value="ECO:0007669"/>
    <property type="project" value="InterPro"/>
</dbReference>
<keyword evidence="1 6" id="KW-0436">Ligase</keyword>
<evidence type="ECO:0000256" key="3">
    <source>
        <dbReference type="ARBA" id="ARBA00022840"/>
    </source>
</evidence>
<accession>A0A7V2WV67</accession>
<dbReference type="PANTHER" id="PTHR43024">
    <property type="entry name" value="UDP-N-ACETYLMURAMOYL-TRIPEPTIDE--D-ALANYL-D-ALANINE LIGASE"/>
    <property type="match status" value="1"/>
</dbReference>
<evidence type="ECO:0000259" key="4">
    <source>
        <dbReference type="Pfam" id="PF02875"/>
    </source>
</evidence>
<feature type="domain" description="Mur ligase central" evidence="5">
    <location>
        <begin position="2"/>
        <end position="145"/>
    </location>
</feature>
<proteinExistence type="predicted"/>
<feature type="non-terminal residue" evidence="6">
    <location>
        <position position="1"/>
    </location>
</feature>
<dbReference type="SUPFAM" id="SSF53623">
    <property type="entry name" value="MurD-like peptide ligases, catalytic domain"/>
    <property type="match status" value="1"/>
</dbReference>
<organism evidence="6">
    <name type="scientific">Leucothrix mucor</name>
    <dbReference type="NCBI Taxonomy" id="45248"/>
    <lineage>
        <taxon>Bacteria</taxon>
        <taxon>Pseudomonadati</taxon>
        <taxon>Pseudomonadota</taxon>
        <taxon>Gammaproteobacteria</taxon>
        <taxon>Thiotrichales</taxon>
        <taxon>Thiotrichaceae</taxon>
        <taxon>Leucothrix</taxon>
    </lineage>
</organism>
<keyword evidence="3" id="KW-0067">ATP-binding</keyword>
<dbReference type="InterPro" id="IPR013221">
    <property type="entry name" value="Mur_ligase_cen"/>
</dbReference>
<comment type="caution">
    <text evidence="6">The sequence shown here is derived from an EMBL/GenBank/DDBJ whole genome shotgun (WGS) entry which is preliminary data.</text>
</comment>
<evidence type="ECO:0000256" key="1">
    <source>
        <dbReference type="ARBA" id="ARBA00022598"/>
    </source>
</evidence>
<keyword evidence="2" id="KW-0547">Nucleotide-binding</keyword>
<evidence type="ECO:0000259" key="5">
    <source>
        <dbReference type="Pfam" id="PF08245"/>
    </source>
</evidence>
<sequence>TLLRLREHYAYAVIEMGANHFGEIDYLSHITQPDVAILNNAGAAHLEGFGDVKGVSRAKAEIFNGLNDSGIAVINADDQYVDYWLSCNENRKIITFGFSDQADVKGKLSGDGLLVQVAEDEKQIIKLALLGRHNAMNALAASAAAIAVGADLMIIKQGLESLQAVKGRLALIRGINGINAVNDGSIIDDTYNANPDSARAAIDVLAEKRDNQRILVLGDMVELGDNAVQLHREIGTYAKSQGIDALYCLGKYSKAASESFADKGFHFDVIESLIEALRQIIRQQEQLGDKQAMTVLVKGSRSMQMERVVEALSCKSNQEKTVGGVNNNSGLAEIVLC</sequence>
<evidence type="ECO:0000256" key="2">
    <source>
        <dbReference type="ARBA" id="ARBA00022741"/>
    </source>
</evidence>
<dbReference type="InterPro" id="IPR036565">
    <property type="entry name" value="Mur-like_cat_sf"/>
</dbReference>
<dbReference type="Pfam" id="PF02875">
    <property type="entry name" value="Mur_ligase_C"/>
    <property type="match status" value="1"/>
</dbReference>
<feature type="domain" description="Mur ligase C-terminal" evidence="4">
    <location>
        <begin position="182"/>
        <end position="301"/>
    </location>
</feature>
<dbReference type="InterPro" id="IPR051046">
    <property type="entry name" value="MurCDEF_CellWall_CoF430Synth"/>
</dbReference>
<dbReference type="SUPFAM" id="SSF53244">
    <property type="entry name" value="MurD-like peptide ligases, peptide-binding domain"/>
    <property type="match status" value="1"/>
</dbReference>
<dbReference type="PANTHER" id="PTHR43024:SF1">
    <property type="entry name" value="UDP-N-ACETYLMURAMOYL-TRIPEPTIDE--D-ALANYL-D-ALANINE LIGASE"/>
    <property type="match status" value="1"/>
</dbReference>
<dbReference type="GO" id="GO:0005524">
    <property type="term" value="F:ATP binding"/>
    <property type="evidence" value="ECO:0007669"/>
    <property type="project" value="UniProtKB-KW"/>
</dbReference>
<dbReference type="InterPro" id="IPR036615">
    <property type="entry name" value="Mur_ligase_C_dom_sf"/>
</dbReference>
<reference evidence="6" key="1">
    <citation type="journal article" date="2020" name="mSystems">
        <title>Genome- and Community-Level Interaction Insights into Carbon Utilization and Element Cycling Functions of Hydrothermarchaeota in Hydrothermal Sediment.</title>
        <authorList>
            <person name="Zhou Z."/>
            <person name="Liu Y."/>
            <person name="Xu W."/>
            <person name="Pan J."/>
            <person name="Luo Z.H."/>
            <person name="Li M."/>
        </authorList>
    </citation>
    <scope>NUCLEOTIDE SEQUENCE [LARGE SCALE GENOMIC DNA]</scope>
    <source>
        <strain evidence="6">HyVt-493</strain>
    </source>
</reference>
<dbReference type="Pfam" id="PF08245">
    <property type="entry name" value="Mur_ligase_M"/>
    <property type="match status" value="1"/>
</dbReference>